<keyword evidence="7" id="KW-1185">Reference proteome</keyword>
<dbReference type="EMBL" id="JANCYW010000017">
    <property type="protein sequence ID" value="KAK4538296.1"/>
    <property type="molecule type" value="Genomic_DNA"/>
</dbReference>
<gene>
    <name evidence="6" type="ORF">CDCA_CDCA17G4321</name>
</gene>
<organism evidence="6 7">
    <name type="scientific">Cyanidium caldarium</name>
    <name type="common">Red alga</name>
    <dbReference type="NCBI Taxonomy" id="2771"/>
    <lineage>
        <taxon>Eukaryota</taxon>
        <taxon>Rhodophyta</taxon>
        <taxon>Bangiophyceae</taxon>
        <taxon>Cyanidiales</taxon>
        <taxon>Cyanidiaceae</taxon>
        <taxon>Cyanidium</taxon>
    </lineage>
</organism>
<dbReference type="PANTHER" id="PTHR23402:SF1">
    <property type="entry name" value="PYROGLUTAMYL-PEPTIDASE I"/>
    <property type="match status" value="1"/>
</dbReference>
<evidence type="ECO:0000256" key="1">
    <source>
        <dbReference type="ARBA" id="ARBA00006641"/>
    </source>
</evidence>
<evidence type="ECO:0000256" key="3">
    <source>
        <dbReference type="ARBA" id="ARBA00022801"/>
    </source>
</evidence>
<comment type="caution">
    <text evidence="6">The sequence shown here is derived from an EMBL/GenBank/DDBJ whole genome shotgun (WGS) entry which is preliminary data.</text>
</comment>
<accession>A0AAV9J1P6</accession>
<evidence type="ECO:0000313" key="7">
    <source>
        <dbReference type="Proteomes" id="UP001301350"/>
    </source>
</evidence>
<feature type="compositionally biased region" description="Basic residues" evidence="5">
    <location>
        <begin position="14"/>
        <end position="23"/>
    </location>
</feature>
<evidence type="ECO:0000256" key="5">
    <source>
        <dbReference type="SAM" id="MobiDB-lite"/>
    </source>
</evidence>
<dbReference type="GO" id="GO:0006508">
    <property type="term" value="P:proteolysis"/>
    <property type="evidence" value="ECO:0007669"/>
    <property type="project" value="UniProtKB-KW"/>
</dbReference>
<feature type="region of interest" description="Disordered" evidence="5">
    <location>
        <begin position="1"/>
        <end position="51"/>
    </location>
</feature>
<keyword evidence="3" id="KW-0378">Hydrolase</keyword>
<dbReference type="Proteomes" id="UP001301350">
    <property type="component" value="Unassembled WGS sequence"/>
</dbReference>
<keyword evidence="2" id="KW-0645">Protease</keyword>
<evidence type="ECO:0000313" key="6">
    <source>
        <dbReference type="EMBL" id="KAK4538296.1"/>
    </source>
</evidence>
<evidence type="ECO:0000256" key="2">
    <source>
        <dbReference type="ARBA" id="ARBA00022670"/>
    </source>
</evidence>
<name>A0AAV9J1P6_CYACA</name>
<keyword evidence="4" id="KW-0788">Thiol protease</keyword>
<comment type="similarity">
    <text evidence="1">Belongs to the peptidase C15 family.</text>
</comment>
<dbReference type="GO" id="GO:0008234">
    <property type="term" value="F:cysteine-type peptidase activity"/>
    <property type="evidence" value="ECO:0007669"/>
    <property type="project" value="UniProtKB-KW"/>
</dbReference>
<dbReference type="InterPro" id="IPR016125">
    <property type="entry name" value="Peptidase_C15-like"/>
</dbReference>
<protein>
    <recommendedName>
        <fullName evidence="8">Pyrrolidone-carboxylate peptidase</fullName>
    </recommendedName>
</protein>
<dbReference type="Gene3D" id="3.40.630.20">
    <property type="entry name" value="Peptidase C15, pyroglutamyl peptidase I-like"/>
    <property type="match status" value="1"/>
</dbReference>
<reference evidence="6 7" key="1">
    <citation type="submission" date="2022-07" db="EMBL/GenBank/DDBJ databases">
        <title>Genome-wide signatures of adaptation to extreme environments.</title>
        <authorList>
            <person name="Cho C.H."/>
            <person name="Yoon H.S."/>
        </authorList>
    </citation>
    <scope>NUCLEOTIDE SEQUENCE [LARGE SCALE GENOMIC DNA]</scope>
    <source>
        <strain evidence="6 7">DBV 063 E5</strain>
    </source>
</reference>
<evidence type="ECO:0000256" key="4">
    <source>
        <dbReference type="ARBA" id="ARBA00022807"/>
    </source>
</evidence>
<dbReference type="Pfam" id="PF01470">
    <property type="entry name" value="Peptidase_C15"/>
    <property type="match status" value="1"/>
</dbReference>
<proteinExistence type="inferred from homology"/>
<sequence>MPERRQRVASLKRITTRKRRRPRLAAVRPTGPPPSKRSMAAEGNKRLHRPPSSAAVTEFYVTGFGKFASVPHNPTTDLARGVQNFFAESTRAAVERRERGVVLADARVLEVSAVAVREAVQDLCQQCRARDAARGDQTPAVRSCFLHLGVDASSPDMALERNAFNTAVFRFPDERGYQPTVPVPVVEVDAMYRRRSCDELALQRVLRHLLETPDLQMPHRIRMRISESAGQFLCNFTYYLSLKMVQDEAHGRWQSLFLHCPPAQVISVPDQLAFVLALMRAIAQVNAEQVADAKEAAPTEVPAPEVTADGAHLGQANATVSFTS</sequence>
<dbReference type="SUPFAM" id="SSF53182">
    <property type="entry name" value="Pyrrolidone carboxyl peptidase (pyroglutamate aminopeptidase)"/>
    <property type="match status" value="1"/>
</dbReference>
<dbReference type="InterPro" id="IPR036440">
    <property type="entry name" value="Peptidase_C15-like_sf"/>
</dbReference>
<dbReference type="PANTHER" id="PTHR23402">
    <property type="entry name" value="PROTEASE FAMILY C15 PYROGLUTAMYL-PEPTIDASE I-RELATED"/>
    <property type="match status" value="1"/>
</dbReference>
<evidence type="ECO:0008006" key="8">
    <source>
        <dbReference type="Google" id="ProtNLM"/>
    </source>
</evidence>
<dbReference type="AlphaFoldDB" id="A0AAV9J1P6"/>